<sequence>MTDIANWESSLRDRLRVAEMANRRCPLLLIYQKTPNDRLQGHRLFVPRTIYLAESSLNLW</sequence>
<proteinExistence type="predicted"/>
<accession>A0A1E5QL21</accession>
<name>A0A1E5QL21_9CYAN</name>
<gene>
    <name evidence="1" type="ORF">BH720_09895</name>
</gene>
<organism evidence="1">
    <name type="scientific">Desertifilum tharense IPPAS B-1220</name>
    <dbReference type="NCBI Taxonomy" id="1781255"/>
    <lineage>
        <taxon>Bacteria</taxon>
        <taxon>Bacillati</taxon>
        <taxon>Cyanobacteriota</taxon>
        <taxon>Cyanophyceae</taxon>
        <taxon>Desertifilales</taxon>
        <taxon>Desertifilaceae</taxon>
        <taxon>Desertifilum</taxon>
    </lineage>
</organism>
<reference evidence="1" key="1">
    <citation type="submission" date="2016-09" db="EMBL/GenBank/DDBJ databases">
        <title>Draft genome of thermotolerant cyanobacterium Desertifilum sp. strain IPPAS B-1220.</title>
        <authorList>
            <person name="Sinetova M.A."/>
            <person name="Bolakhan K."/>
            <person name="Zayadan B.K."/>
            <person name="Mironov K.S."/>
            <person name="Ustinova V."/>
            <person name="Kupriyanova E.V."/>
            <person name="Sidorov R.A."/>
            <person name="Skrypnik A.N."/>
            <person name="Gogoleva N.E."/>
            <person name="Gogolev Y.V."/>
            <person name="Los D.A."/>
        </authorList>
    </citation>
    <scope>NUCLEOTIDE SEQUENCE [LARGE SCALE GENOMIC DNA]</scope>
    <source>
        <strain evidence="1">IPPAS B-1220</strain>
    </source>
</reference>
<dbReference type="EMBL" id="MJGC01000052">
    <property type="protein sequence ID" value="OEJ75301.1"/>
    <property type="molecule type" value="Genomic_DNA"/>
</dbReference>
<dbReference type="AlphaFoldDB" id="A0A1E5QL21"/>
<comment type="caution">
    <text evidence="1">The sequence shown here is derived from an EMBL/GenBank/DDBJ whole genome shotgun (WGS) entry which is preliminary data.</text>
</comment>
<evidence type="ECO:0000313" key="1">
    <source>
        <dbReference type="EMBL" id="OEJ75301.1"/>
    </source>
</evidence>
<protein>
    <submittedName>
        <fullName evidence="1">Uncharacterized protein</fullName>
    </submittedName>
</protein>